<comment type="similarity">
    <text evidence="2">Belongs to the major facilitator superfamily.</text>
</comment>
<evidence type="ECO:0000259" key="7">
    <source>
        <dbReference type="PROSITE" id="PS50850"/>
    </source>
</evidence>
<dbReference type="Proteomes" id="UP000053732">
    <property type="component" value="Unassembled WGS sequence"/>
</dbReference>
<feature type="transmembrane region" description="Helical" evidence="6">
    <location>
        <begin position="104"/>
        <end position="125"/>
    </location>
</feature>
<evidence type="ECO:0000256" key="2">
    <source>
        <dbReference type="ARBA" id="ARBA00008335"/>
    </source>
</evidence>
<dbReference type="FunFam" id="1.20.1250.20:FF:000082">
    <property type="entry name" value="MFS multidrug transporter, putative"/>
    <property type="match status" value="1"/>
</dbReference>
<keyword evidence="5 6" id="KW-0472">Membrane</keyword>
<feature type="transmembrane region" description="Helical" evidence="6">
    <location>
        <begin position="266"/>
        <end position="285"/>
    </location>
</feature>
<dbReference type="Gene3D" id="1.20.1250.20">
    <property type="entry name" value="MFS general substrate transporter like domains"/>
    <property type="match status" value="1"/>
</dbReference>
<feature type="transmembrane region" description="Helical" evidence="6">
    <location>
        <begin position="37"/>
        <end position="57"/>
    </location>
</feature>
<dbReference type="InterPro" id="IPR011701">
    <property type="entry name" value="MFS"/>
</dbReference>
<protein>
    <submittedName>
        <fullName evidence="8">Sucrose/H+ symporter, plant</fullName>
    </submittedName>
</protein>
<evidence type="ECO:0000313" key="8">
    <source>
        <dbReference type="EMBL" id="CRL18369.1"/>
    </source>
</evidence>
<organism evidence="8 9">
    <name type="scientific">Penicillium camemberti (strain FM 013)</name>
    <dbReference type="NCBI Taxonomy" id="1429867"/>
    <lineage>
        <taxon>Eukaryota</taxon>
        <taxon>Fungi</taxon>
        <taxon>Dikarya</taxon>
        <taxon>Ascomycota</taxon>
        <taxon>Pezizomycotina</taxon>
        <taxon>Eurotiomycetes</taxon>
        <taxon>Eurotiomycetidae</taxon>
        <taxon>Eurotiales</taxon>
        <taxon>Aspergillaceae</taxon>
        <taxon>Penicillium</taxon>
    </lineage>
</organism>
<feature type="transmembrane region" description="Helical" evidence="6">
    <location>
        <begin position="164"/>
        <end position="183"/>
    </location>
</feature>
<reference evidence="8 9" key="1">
    <citation type="journal article" date="2014" name="Nat. Commun.">
        <title>Multiple recent horizontal transfers of a large genomic region in cheese making fungi.</title>
        <authorList>
            <person name="Cheeseman K."/>
            <person name="Ropars J."/>
            <person name="Renault P."/>
            <person name="Dupont J."/>
            <person name="Gouzy J."/>
            <person name="Branca A."/>
            <person name="Abraham A.L."/>
            <person name="Ceppi M."/>
            <person name="Conseiller E."/>
            <person name="Debuchy R."/>
            <person name="Malagnac F."/>
            <person name="Goarin A."/>
            <person name="Silar P."/>
            <person name="Lacoste S."/>
            <person name="Sallet E."/>
            <person name="Bensimon A."/>
            <person name="Giraud T."/>
            <person name="Brygoo Y."/>
        </authorList>
    </citation>
    <scope>NUCLEOTIDE SEQUENCE [LARGE SCALE GENOMIC DNA]</scope>
    <source>
        <strain evidence="9">FM 013</strain>
    </source>
</reference>
<dbReference type="GO" id="GO:0005886">
    <property type="term" value="C:plasma membrane"/>
    <property type="evidence" value="ECO:0007669"/>
    <property type="project" value="UniProtKB-SubCell"/>
</dbReference>
<dbReference type="EMBL" id="HG793135">
    <property type="protein sequence ID" value="CRL18369.1"/>
    <property type="molecule type" value="Genomic_DNA"/>
</dbReference>
<feature type="domain" description="Major facilitator superfamily (MFS) profile" evidence="7">
    <location>
        <begin position="39"/>
        <end position="463"/>
    </location>
</feature>
<feature type="transmembrane region" description="Helical" evidence="6">
    <location>
        <begin position="344"/>
        <end position="365"/>
    </location>
</feature>
<feature type="transmembrane region" description="Helical" evidence="6">
    <location>
        <begin position="305"/>
        <end position="324"/>
    </location>
</feature>
<evidence type="ECO:0000256" key="5">
    <source>
        <dbReference type="ARBA" id="ARBA00023136"/>
    </source>
</evidence>
<dbReference type="SUPFAM" id="SSF103473">
    <property type="entry name" value="MFS general substrate transporter"/>
    <property type="match status" value="1"/>
</dbReference>
<proteinExistence type="inferred from homology"/>
<gene>
    <name evidence="8" type="ORF">PCAMFM013_S002g000239</name>
</gene>
<feature type="transmembrane region" description="Helical" evidence="6">
    <location>
        <begin position="77"/>
        <end position="97"/>
    </location>
</feature>
<dbReference type="PANTHER" id="PTHR23502">
    <property type="entry name" value="MAJOR FACILITATOR SUPERFAMILY"/>
    <property type="match status" value="1"/>
</dbReference>
<keyword evidence="9" id="KW-1185">Reference proteome</keyword>
<evidence type="ECO:0000256" key="4">
    <source>
        <dbReference type="ARBA" id="ARBA00022989"/>
    </source>
</evidence>
<sequence length="493" mass="54178">MSGKDVSQESIKISDVSSFDWASDTRNPHNWSGAKKAFVFLTTMLVVLNSSMGSSLTGNAIQSITKEFGVESQLQKALPMSIFLVGYVFGPIVWAPLSEEFGRRLIAITTFPLFAIFTMACALAPTWSSFLIFRLFAGTFGSAIVALGPGILADIYQDPQARGWSIAVFMAVTGFGPMLGPIVSGFTSPALGWRWSFWVALIFAGVTHIFVVWFPETYGKTIAAKYTPENLMISQPTSINKQHRSWRRIISDVLLRPLHLLVTEPIVTACSMYLALCYSIFYMSFQVFPEVFQHLYGLSPGQCGLVQLAIGAGCVLSLPIYWVYEQILRRVLRSSPGKLKQEYYRLPLACLGGPLFVISLFWLGWSSRLDVPFAVPMIAGIPFGMGFMCIFIAILNYVTDAYQVFAASANAASSCSRSFLATFLPLASYPMLSHLGIAGTCSLLGGLSALMSVIPFLLIWKGEAIRSRSHFCNTLDDQHKNTRQSPSPVVGEP</sequence>
<dbReference type="STRING" id="1429867.A0A0G4NWR0"/>
<name>A0A0G4NWR0_PENC3</name>
<comment type="subcellular location">
    <subcellularLocation>
        <location evidence="1">Cell membrane</location>
        <topology evidence="1">Multi-pass membrane protein</topology>
    </subcellularLocation>
</comment>
<evidence type="ECO:0000256" key="1">
    <source>
        <dbReference type="ARBA" id="ARBA00004651"/>
    </source>
</evidence>
<dbReference type="PANTHER" id="PTHR23502:SF74">
    <property type="entry name" value="MAJOR FACILITATOR SUPERFAMILY (MFS) PROFILE DOMAIN-CONTAINING PROTEIN"/>
    <property type="match status" value="1"/>
</dbReference>
<keyword evidence="4 6" id="KW-1133">Transmembrane helix</keyword>
<feature type="transmembrane region" description="Helical" evidence="6">
    <location>
        <begin position="377"/>
        <end position="398"/>
    </location>
</feature>
<keyword evidence="3 6" id="KW-0812">Transmembrane</keyword>
<dbReference type="InterPro" id="IPR020846">
    <property type="entry name" value="MFS_dom"/>
</dbReference>
<dbReference type="Pfam" id="PF07690">
    <property type="entry name" value="MFS_1"/>
    <property type="match status" value="1"/>
</dbReference>
<evidence type="ECO:0000256" key="6">
    <source>
        <dbReference type="SAM" id="Phobius"/>
    </source>
</evidence>
<dbReference type="GO" id="GO:0022857">
    <property type="term" value="F:transmembrane transporter activity"/>
    <property type="evidence" value="ECO:0007669"/>
    <property type="project" value="InterPro"/>
</dbReference>
<accession>A0A0G4NWR0</accession>
<evidence type="ECO:0000256" key="3">
    <source>
        <dbReference type="ARBA" id="ARBA00022692"/>
    </source>
</evidence>
<dbReference type="PROSITE" id="PS50850">
    <property type="entry name" value="MFS"/>
    <property type="match status" value="1"/>
</dbReference>
<feature type="transmembrane region" description="Helical" evidence="6">
    <location>
        <begin position="131"/>
        <end position="152"/>
    </location>
</feature>
<feature type="transmembrane region" description="Helical" evidence="6">
    <location>
        <begin position="195"/>
        <end position="215"/>
    </location>
</feature>
<dbReference type="InterPro" id="IPR036259">
    <property type="entry name" value="MFS_trans_sf"/>
</dbReference>
<evidence type="ECO:0000313" key="9">
    <source>
        <dbReference type="Proteomes" id="UP000053732"/>
    </source>
</evidence>
<feature type="transmembrane region" description="Helical" evidence="6">
    <location>
        <begin position="443"/>
        <end position="460"/>
    </location>
</feature>
<dbReference type="AlphaFoldDB" id="A0A0G4NWR0"/>